<dbReference type="AlphaFoldDB" id="A0A6A6E2E2"/>
<dbReference type="InterPro" id="IPR017938">
    <property type="entry name" value="Riboflavin_synthase-like_b-brl"/>
</dbReference>
<sequence>MLKKHMEIELPEGVRYWSGDYMVVLRMNLEIGKRALKRFDILPDDNIAVTGRNKAFLSLDTPISVFDLLVTRMEPSTPVSQKQIQTLADANLESKRSRLLDLARNDYYRNDILSKPFWRWICWKTIQTHGFLAQLIWTG</sequence>
<reference evidence="1" key="1">
    <citation type="journal article" date="2020" name="Stud. Mycol.">
        <title>101 Dothideomycetes genomes: a test case for predicting lifestyles and emergence of pathogens.</title>
        <authorList>
            <person name="Haridas S."/>
            <person name="Albert R."/>
            <person name="Binder M."/>
            <person name="Bloem J."/>
            <person name="Labutti K."/>
            <person name="Salamov A."/>
            <person name="Andreopoulos B."/>
            <person name="Baker S."/>
            <person name="Barry K."/>
            <person name="Bills G."/>
            <person name="Bluhm B."/>
            <person name="Cannon C."/>
            <person name="Castanera R."/>
            <person name="Culley D."/>
            <person name="Daum C."/>
            <person name="Ezra D."/>
            <person name="Gonzalez J."/>
            <person name="Henrissat B."/>
            <person name="Kuo A."/>
            <person name="Liang C."/>
            <person name="Lipzen A."/>
            <person name="Lutzoni F."/>
            <person name="Magnuson J."/>
            <person name="Mondo S."/>
            <person name="Nolan M."/>
            <person name="Ohm R."/>
            <person name="Pangilinan J."/>
            <person name="Park H.-J."/>
            <person name="Ramirez L."/>
            <person name="Alfaro M."/>
            <person name="Sun H."/>
            <person name="Tritt A."/>
            <person name="Yoshinaga Y."/>
            <person name="Zwiers L.-H."/>
            <person name="Turgeon B."/>
            <person name="Goodwin S."/>
            <person name="Spatafora J."/>
            <person name="Crous P."/>
            <person name="Grigoriev I."/>
        </authorList>
    </citation>
    <scope>NUCLEOTIDE SEQUENCE</scope>
    <source>
        <strain evidence="1">CBS 207.26</strain>
    </source>
</reference>
<protein>
    <submittedName>
        <fullName evidence="1">Uncharacterized protein</fullName>
    </submittedName>
</protein>
<accession>A0A6A6E2E2</accession>
<gene>
    <name evidence="1" type="ORF">K469DRAFT_688002</name>
</gene>
<name>A0A6A6E2E2_9PEZI</name>
<dbReference type="SUPFAM" id="SSF63380">
    <property type="entry name" value="Riboflavin synthase domain-like"/>
    <property type="match status" value="1"/>
</dbReference>
<proteinExistence type="predicted"/>
<dbReference type="Proteomes" id="UP000800200">
    <property type="component" value="Unassembled WGS sequence"/>
</dbReference>
<evidence type="ECO:0000313" key="2">
    <source>
        <dbReference type="Proteomes" id="UP000800200"/>
    </source>
</evidence>
<organism evidence="1 2">
    <name type="scientific">Zopfia rhizophila CBS 207.26</name>
    <dbReference type="NCBI Taxonomy" id="1314779"/>
    <lineage>
        <taxon>Eukaryota</taxon>
        <taxon>Fungi</taxon>
        <taxon>Dikarya</taxon>
        <taxon>Ascomycota</taxon>
        <taxon>Pezizomycotina</taxon>
        <taxon>Dothideomycetes</taxon>
        <taxon>Dothideomycetes incertae sedis</taxon>
        <taxon>Zopfiaceae</taxon>
        <taxon>Zopfia</taxon>
    </lineage>
</organism>
<dbReference type="GO" id="GO:0016491">
    <property type="term" value="F:oxidoreductase activity"/>
    <property type="evidence" value="ECO:0007669"/>
    <property type="project" value="InterPro"/>
</dbReference>
<dbReference type="Gene3D" id="1.20.990.10">
    <property type="entry name" value="NADPH-cytochrome p450 Reductase, Chain A, domain 3"/>
    <property type="match status" value="1"/>
</dbReference>
<evidence type="ECO:0000313" key="1">
    <source>
        <dbReference type="EMBL" id="KAF2185175.1"/>
    </source>
</evidence>
<keyword evidence="2" id="KW-1185">Reference proteome</keyword>
<dbReference type="EMBL" id="ML994634">
    <property type="protein sequence ID" value="KAF2185175.1"/>
    <property type="molecule type" value="Genomic_DNA"/>
</dbReference>
<dbReference type="InterPro" id="IPR023173">
    <property type="entry name" value="NADPH_Cyt_P450_Rdtase_alpha"/>
</dbReference>